<protein>
    <submittedName>
        <fullName evidence="3">Uncharacterized protein</fullName>
    </submittedName>
</protein>
<evidence type="ECO:0000256" key="1">
    <source>
        <dbReference type="SAM" id="Coils"/>
    </source>
</evidence>
<keyword evidence="1" id="KW-0175">Coiled coil</keyword>
<name>A0A8H4GVI8_9EURO</name>
<sequence length="715" mass="78274">MSFELPLQQLIPVVFRATLVLTSGCLGLSEVEMEGSVVEGISTSLPTCPLFSQPYDSQSLFAPEDLPTPPSYHDMHVNDLGLTPPPGSQLLQPTNVTRPNPLHDEHGSSNGDVRISMAGQPAGSNHDDQTRGSRKGTPDDPSLLRHGRSSNNEVGPSFPDSPAASPVGSIEVATNAAAQTSPPQPLNSNITPNADDLLYDPLFGPDFVLPNFDVNSSSLKRTADEALADDFQLWHRPEKRLMPDSLQGSSAPSLDATPSLSSPDTIQLDHFETVPNTPGGIADSQIPAPPFDPFDPLFEDPAFHIPPDLSGIEYSSENRPAPHSADAEPSYDASHRPSFNVQVQAADPVTFDHETEVVSLPTSELTKRQFSLDTQDVLANADRETLQRVDHVPKYTSPYPMYHGPLGYLPSAPGIHVKCIQVANDQVNARFSHLKYKVQQLRYERDKYRDAWSKWTALEASTGKSRAQILEEENATLRRVSTQHQRRAEQYKQEIEVWKGRLHDLSVIYNNLLYEIQVQKRMPAVAPIPRGYRPRYPPQSATHPQSVAPGEQLASTPYIPVPHQNPPPTNSPPSGITTGSVQHPAPAEPQPETVTIDLTDEAPNITPNRASIAPLKPTQESGELLQSLQKKKYNWLETAKSGFVQPAVARAGPRPPLRSESAPRASQQPPAPRSSSNQPPSIPSKIRAASSTNHDDEMDVEDDLLHEMEEELARG</sequence>
<feature type="region of interest" description="Disordered" evidence="2">
    <location>
        <begin position="530"/>
        <end position="591"/>
    </location>
</feature>
<feature type="coiled-coil region" evidence="1">
    <location>
        <begin position="467"/>
        <end position="494"/>
    </location>
</feature>
<reference evidence="3" key="2">
    <citation type="submission" date="2020-04" db="EMBL/GenBank/DDBJ databases">
        <authorList>
            <person name="Santos R.A.C."/>
            <person name="Steenwyk J.L."/>
            <person name="Rivero-Menendez O."/>
            <person name="Mead M.E."/>
            <person name="Silva L.P."/>
            <person name="Bastos R.W."/>
            <person name="Alastruey-Izquierdo A."/>
            <person name="Goldman G.H."/>
            <person name="Rokas A."/>
        </authorList>
    </citation>
    <scope>NUCLEOTIDE SEQUENCE</scope>
    <source>
        <strain evidence="3">CNM-CM6805</strain>
    </source>
</reference>
<feature type="compositionally biased region" description="Polar residues" evidence="2">
    <location>
        <begin position="89"/>
        <end position="98"/>
    </location>
</feature>
<feature type="compositionally biased region" description="Pro residues" evidence="2">
    <location>
        <begin position="559"/>
        <end position="571"/>
    </location>
</feature>
<evidence type="ECO:0000313" key="3">
    <source>
        <dbReference type="EMBL" id="KAF4229086.1"/>
    </source>
</evidence>
<feature type="compositionally biased region" description="Low complexity" evidence="2">
    <location>
        <begin position="662"/>
        <end position="679"/>
    </location>
</feature>
<evidence type="ECO:0000256" key="2">
    <source>
        <dbReference type="SAM" id="MobiDB-lite"/>
    </source>
</evidence>
<keyword evidence="4" id="KW-1185">Reference proteome</keyword>
<feature type="compositionally biased region" description="Polar residues" evidence="2">
    <location>
        <begin position="246"/>
        <end position="265"/>
    </location>
</feature>
<dbReference type="AlphaFoldDB" id="A0A8H4GVI8"/>
<feature type="region of interest" description="Disordered" evidence="2">
    <location>
        <begin position="59"/>
        <end position="167"/>
    </location>
</feature>
<feature type="compositionally biased region" description="Basic and acidic residues" evidence="2">
    <location>
        <begin position="703"/>
        <end position="715"/>
    </location>
</feature>
<dbReference type="OrthoDB" id="4366200at2759"/>
<feature type="region of interest" description="Disordered" evidence="2">
    <location>
        <begin position="242"/>
        <end position="335"/>
    </location>
</feature>
<evidence type="ECO:0000313" key="4">
    <source>
        <dbReference type="Proteomes" id="UP000653565"/>
    </source>
</evidence>
<organism evidence="3 4">
    <name type="scientific">Aspergillus fumigatiaffinis</name>
    <dbReference type="NCBI Taxonomy" id="340414"/>
    <lineage>
        <taxon>Eukaryota</taxon>
        <taxon>Fungi</taxon>
        <taxon>Dikarya</taxon>
        <taxon>Ascomycota</taxon>
        <taxon>Pezizomycotina</taxon>
        <taxon>Eurotiomycetes</taxon>
        <taxon>Eurotiomycetidae</taxon>
        <taxon>Eurotiales</taxon>
        <taxon>Aspergillaceae</taxon>
        <taxon>Aspergillus</taxon>
        <taxon>Aspergillus subgen. Fumigati</taxon>
    </lineage>
</organism>
<accession>A0A8H4GVI8</accession>
<comment type="caution">
    <text evidence="3">The sequence shown here is derived from an EMBL/GenBank/DDBJ whole genome shotgun (WGS) entry which is preliminary data.</text>
</comment>
<feature type="region of interest" description="Disordered" evidence="2">
    <location>
        <begin position="602"/>
        <end position="621"/>
    </location>
</feature>
<dbReference type="Proteomes" id="UP000653565">
    <property type="component" value="Unassembled WGS sequence"/>
</dbReference>
<reference evidence="3" key="1">
    <citation type="journal article" date="2020" name="bioRxiv">
        <title>Genomic and phenotypic heterogeneity of clinical isolates of the human pathogens Aspergillus fumigatus, Aspergillus lentulus and Aspergillus fumigatiaffinis.</title>
        <authorList>
            <person name="dos Santos R.A.C."/>
            <person name="Steenwyk J.L."/>
            <person name="Rivero-Menendez O."/>
            <person name="Mead M.E."/>
            <person name="Silva L.P."/>
            <person name="Bastos R.W."/>
            <person name="Alastruey-Izquierdo A."/>
            <person name="Goldman G.H."/>
            <person name="Rokas A."/>
        </authorList>
    </citation>
    <scope>NUCLEOTIDE SEQUENCE</scope>
    <source>
        <strain evidence="3">CNM-CM6805</strain>
    </source>
</reference>
<proteinExistence type="predicted"/>
<dbReference type="EMBL" id="JAAAPX010000139">
    <property type="protein sequence ID" value="KAF4229086.1"/>
    <property type="molecule type" value="Genomic_DNA"/>
</dbReference>
<feature type="region of interest" description="Disordered" evidence="2">
    <location>
        <begin position="646"/>
        <end position="715"/>
    </location>
</feature>
<gene>
    <name evidence="3" type="ORF">CNMCM6805_001660</name>
</gene>